<evidence type="ECO:0000256" key="3">
    <source>
        <dbReference type="ARBA" id="ARBA00023125"/>
    </source>
</evidence>
<proteinExistence type="predicted"/>
<dbReference type="GO" id="GO:0003700">
    <property type="term" value="F:DNA-binding transcription factor activity"/>
    <property type="evidence" value="ECO:0007669"/>
    <property type="project" value="TreeGrafter"/>
</dbReference>
<dbReference type="KEGG" id="azq:G3580_15025"/>
<evidence type="ECO:0000313" key="7">
    <source>
        <dbReference type="EMBL" id="QID19879.1"/>
    </source>
</evidence>
<evidence type="ECO:0000256" key="5">
    <source>
        <dbReference type="PROSITE-ProRule" id="PRU00335"/>
    </source>
</evidence>
<keyword evidence="4" id="KW-0804">Transcription</keyword>
<organism evidence="7 8">
    <name type="scientific">Nitrogeniibacter mangrovi</name>
    <dbReference type="NCBI Taxonomy" id="2016596"/>
    <lineage>
        <taxon>Bacteria</taxon>
        <taxon>Pseudomonadati</taxon>
        <taxon>Pseudomonadota</taxon>
        <taxon>Betaproteobacteria</taxon>
        <taxon>Rhodocyclales</taxon>
        <taxon>Zoogloeaceae</taxon>
        <taxon>Nitrogeniibacter</taxon>
    </lineage>
</organism>
<feature type="DNA-binding region" description="H-T-H motif" evidence="5">
    <location>
        <begin position="38"/>
        <end position="57"/>
    </location>
</feature>
<dbReference type="EMBL" id="CP048836">
    <property type="protein sequence ID" value="QID19879.1"/>
    <property type="molecule type" value="Genomic_DNA"/>
</dbReference>
<dbReference type="GO" id="GO:0000976">
    <property type="term" value="F:transcription cis-regulatory region binding"/>
    <property type="evidence" value="ECO:0007669"/>
    <property type="project" value="TreeGrafter"/>
</dbReference>
<reference evidence="7 8" key="1">
    <citation type="submission" date="2020-02" db="EMBL/GenBank/DDBJ databases">
        <title>Nitrogenibacter mangrovi gen. nov., sp. nov. isolated from mangrove sediment, a denitrifying betaproteobacterium.</title>
        <authorList>
            <person name="Liao H."/>
            <person name="Tian Y."/>
        </authorList>
    </citation>
    <scope>NUCLEOTIDE SEQUENCE [LARGE SCALE GENOMIC DNA]</scope>
    <source>
        <strain evidence="7 8">M9-3-2</strain>
    </source>
</reference>
<dbReference type="PROSITE" id="PS50977">
    <property type="entry name" value="HTH_TETR_2"/>
    <property type="match status" value="1"/>
</dbReference>
<dbReference type="PRINTS" id="PR00455">
    <property type="entry name" value="HTHTETR"/>
</dbReference>
<evidence type="ECO:0000256" key="2">
    <source>
        <dbReference type="ARBA" id="ARBA00023015"/>
    </source>
</evidence>
<dbReference type="Pfam" id="PF00440">
    <property type="entry name" value="TetR_N"/>
    <property type="match status" value="1"/>
</dbReference>
<dbReference type="Gene3D" id="1.10.357.10">
    <property type="entry name" value="Tetracycline Repressor, domain 2"/>
    <property type="match status" value="1"/>
</dbReference>
<dbReference type="SUPFAM" id="SSF48498">
    <property type="entry name" value="Tetracyclin repressor-like, C-terminal domain"/>
    <property type="match status" value="1"/>
</dbReference>
<dbReference type="SUPFAM" id="SSF46689">
    <property type="entry name" value="Homeodomain-like"/>
    <property type="match status" value="1"/>
</dbReference>
<evidence type="ECO:0000313" key="8">
    <source>
        <dbReference type="Proteomes" id="UP000501991"/>
    </source>
</evidence>
<dbReference type="Pfam" id="PF13977">
    <property type="entry name" value="TetR_C_6"/>
    <property type="match status" value="1"/>
</dbReference>
<sequence length="205" mass="22834">MTPEQSVPGCGSRADVRREQILAAAEACFRTHGFHGASMSKLCAQAGMSPGHVYHYFESKEAIIEGIVRRKADAILARVEATRNAPNVLDATLERAGEGIADKLDPDFAALELEIVSEACRNPRVARIVRDSDHEVLSNFTELVLGLRRDLGHEDSKETLDALVDMIAILFDGITVRGIRHPEMDRERVVALFEKTLRFLIVEWR</sequence>
<feature type="domain" description="HTH tetR-type" evidence="6">
    <location>
        <begin position="15"/>
        <end position="75"/>
    </location>
</feature>
<keyword evidence="8" id="KW-1185">Reference proteome</keyword>
<evidence type="ECO:0000256" key="1">
    <source>
        <dbReference type="ARBA" id="ARBA00022491"/>
    </source>
</evidence>
<dbReference type="InterPro" id="IPR039538">
    <property type="entry name" value="BetI_C"/>
</dbReference>
<dbReference type="PANTHER" id="PTHR30055">
    <property type="entry name" value="HTH-TYPE TRANSCRIPTIONAL REGULATOR RUTR"/>
    <property type="match status" value="1"/>
</dbReference>
<dbReference type="InterPro" id="IPR001647">
    <property type="entry name" value="HTH_TetR"/>
</dbReference>
<keyword evidence="3 5" id="KW-0238">DNA-binding</keyword>
<dbReference type="InterPro" id="IPR050109">
    <property type="entry name" value="HTH-type_TetR-like_transc_reg"/>
</dbReference>
<keyword evidence="2" id="KW-0805">Transcription regulation</keyword>
<dbReference type="AlphaFoldDB" id="A0A6C1BA36"/>
<dbReference type="PANTHER" id="PTHR30055:SF226">
    <property type="entry name" value="HTH-TYPE TRANSCRIPTIONAL REGULATOR PKSA"/>
    <property type="match status" value="1"/>
</dbReference>
<keyword evidence="1" id="KW-0678">Repressor</keyword>
<accession>A0A6C1BA36</accession>
<dbReference type="InterPro" id="IPR036271">
    <property type="entry name" value="Tet_transcr_reg_TetR-rel_C_sf"/>
</dbReference>
<evidence type="ECO:0000259" key="6">
    <source>
        <dbReference type="PROSITE" id="PS50977"/>
    </source>
</evidence>
<name>A0A6C1BA36_9RHOO</name>
<protein>
    <submittedName>
        <fullName evidence="7">TetR family transcriptional regulator</fullName>
    </submittedName>
</protein>
<gene>
    <name evidence="7" type="ORF">G3580_15025</name>
</gene>
<evidence type="ECO:0000256" key="4">
    <source>
        <dbReference type="ARBA" id="ARBA00023163"/>
    </source>
</evidence>
<dbReference type="Proteomes" id="UP000501991">
    <property type="component" value="Chromosome"/>
</dbReference>
<dbReference type="InterPro" id="IPR009057">
    <property type="entry name" value="Homeodomain-like_sf"/>
</dbReference>